<gene>
    <name evidence="1" type="ORF">CR162_21185</name>
</gene>
<dbReference type="OrthoDB" id="4119964at2"/>
<evidence type="ECO:0000313" key="2">
    <source>
        <dbReference type="Proteomes" id="UP000223527"/>
    </source>
</evidence>
<dbReference type="EMBL" id="PDNU01000082">
    <property type="protein sequence ID" value="PHK92948.1"/>
    <property type="molecule type" value="Genomic_DNA"/>
</dbReference>
<dbReference type="InterPro" id="IPR021352">
    <property type="entry name" value="DUF2971"/>
</dbReference>
<dbReference type="AlphaFoldDB" id="A0A2C6ZYQ8"/>
<evidence type="ECO:0000313" key="1">
    <source>
        <dbReference type="EMBL" id="PHK92948.1"/>
    </source>
</evidence>
<accession>A0A2C6ZYQ8</accession>
<organism evidence="1 2">
    <name type="scientific">Teichococcus rhizosphaerae</name>
    <dbReference type="NCBI Taxonomy" id="1335062"/>
    <lineage>
        <taxon>Bacteria</taxon>
        <taxon>Pseudomonadati</taxon>
        <taxon>Pseudomonadota</taxon>
        <taxon>Alphaproteobacteria</taxon>
        <taxon>Acetobacterales</taxon>
        <taxon>Roseomonadaceae</taxon>
        <taxon>Roseomonas</taxon>
    </lineage>
</organism>
<keyword evidence="2" id="KW-1185">Reference proteome</keyword>
<protein>
    <recommendedName>
        <fullName evidence="3">DUF2971 domain-containing protein</fullName>
    </recommendedName>
</protein>
<dbReference type="Proteomes" id="UP000223527">
    <property type="component" value="Unassembled WGS sequence"/>
</dbReference>
<reference evidence="1 2" key="1">
    <citation type="submission" date="2017-10" db="EMBL/GenBank/DDBJ databases">
        <authorList>
            <person name="Banno H."/>
            <person name="Chua N.-H."/>
        </authorList>
    </citation>
    <scope>NUCLEOTIDE SEQUENCE [LARGE SCALE GENOMIC DNA]</scope>
    <source>
        <strain evidence="1 2">YW11</strain>
    </source>
</reference>
<dbReference type="Pfam" id="PF11185">
    <property type="entry name" value="DUF2971"/>
    <property type="match status" value="1"/>
</dbReference>
<comment type="caution">
    <text evidence="1">The sequence shown here is derived from an EMBL/GenBank/DDBJ whole genome shotgun (WGS) entry which is preliminary data.</text>
</comment>
<evidence type="ECO:0008006" key="3">
    <source>
        <dbReference type="Google" id="ProtNLM"/>
    </source>
</evidence>
<name>A0A2C6ZYQ8_9PROT</name>
<proteinExistence type="predicted"/>
<dbReference type="RefSeq" id="WP_099097470.1">
    <property type="nucleotide sequence ID" value="NZ_PDNU01000082.1"/>
</dbReference>
<sequence length="280" mass="31461">MTKTMSASEEDTPYLYKYRSMDGSARDRTRSIFSDNKLWFAQASDFNDPFDSAPGFSVEAPAPTFLRYIEKLFKKKGGQVLGADKHALRARLREIQREPQSIQKSPDFVAEMRRATALGVNQAGVLSLSARPDAVLMWSHYASSHTGICLRFRATEGIIPFRAAQRIVYQAERPVLNPVFDEPDAIMAKTFLTKADFWQYEEEWRVISHPGSPVNQVGGYGAMPFDPDALDGVIFGCKARQRDIDDVRSWVAGRKQPVELLRAVSDPDFFRLDIVSLGSG</sequence>